<dbReference type="AlphaFoldDB" id="X1Q595"/>
<sequence>MNKNMNAKDNDIIYDTLIESLRNAQEAGLIIIDWSMSRDIIEVEQDDPAKKKK</sequence>
<organism evidence="1">
    <name type="scientific">marine sediment metagenome</name>
    <dbReference type="NCBI Taxonomy" id="412755"/>
    <lineage>
        <taxon>unclassified sequences</taxon>
        <taxon>metagenomes</taxon>
        <taxon>ecological metagenomes</taxon>
    </lineage>
</organism>
<evidence type="ECO:0000313" key="1">
    <source>
        <dbReference type="EMBL" id="GAI63672.1"/>
    </source>
</evidence>
<comment type="caution">
    <text evidence="1">The sequence shown here is derived from an EMBL/GenBank/DDBJ whole genome shotgun (WGS) entry which is preliminary data.</text>
</comment>
<proteinExistence type="predicted"/>
<name>X1Q595_9ZZZZ</name>
<protein>
    <submittedName>
        <fullName evidence="1">Uncharacterized protein</fullName>
    </submittedName>
</protein>
<dbReference type="EMBL" id="BARW01003126">
    <property type="protein sequence ID" value="GAI63672.1"/>
    <property type="molecule type" value="Genomic_DNA"/>
</dbReference>
<accession>X1Q595</accession>
<reference evidence="1" key="1">
    <citation type="journal article" date="2014" name="Front. Microbiol.">
        <title>High frequency of phylogenetically diverse reductive dehalogenase-homologous genes in deep subseafloor sedimentary metagenomes.</title>
        <authorList>
            <person name="Kawai M."/>
            <person name="Futagami T."/>
            <person name="Toyoda A."/>
            <person name="Takaki Y."/>
            <person name="Nishi S."/>
            <person name="Hori S."/>
            <person name="Arai W."/>
            <person name="Tsubouchi T."/>
            <person name="Morono Y."/>
            <person name="Uchiyama I."/>
            <person name="Ito T."/>
            <person name="Fujiyama A."/>
            <person name="Inagaki F."/>
            <person name="Takami H."/>
        </authorList>
    </citation>
    <scope>NUCLEOTIDE SEQUENCE</scope>
    <source>
        <strain evidence="1">Expedition CK06-06</strain>
    </source>
</reference>
<gene>
    <name evidence="1" type="ORF">S12H4_08179</name>
</gene>